<reference evidence="9" key="1">
    <citation type="journal article" date="2012" name="MBio">
        <title>Comparative genome analysis of Trichophyton rubrum and related dermatophytes reveals candidate genes involved in infection.</title>
        <authorList>
            <person name="Martinez D.A."/>
            <person name="Oliver B.G."/>
            <person name="Graeser Y."/>
            <person name="Goldberg J.M."/>
            <person name="Li W."/>
            <person name="Martinez-Rossi N.M."/>
            <person name="Monod M."/>
            <person name="Shelest E."/>
            <person name="Barton R.C."/>
            <person name="Birch E."/>
            <person name="Brakhage A.A."/>
            <person name="Chen Z."/>
            <person name="Gurr S.J."/>
            <person name="Heiman D."/>
            <person name="Heitman J."/>
            <person name="Kosti I."/>
            <person name="Rossi A."/>
            <person name="Saif S."/>
            <person name="Samalova M."/>
            <person name="Saunders C.W."/>
            <person name="Shea T."/>
            <person name="Summerbell R.C."/>
            <person name="Xu J."/>
            <person name="Young S."/>
            <person name="Zeng Q."/>
            <person name="Birren B.W."/>
            <person name="Cuomo C.A."/>
            <person name="White T.C."/>
        </authorList>
    </citation>
    <scope>NUCLEOTIDE SEQUENCE [LARGE SCALE GENOMIC DNA]</scope>
    <source>
        <strain evidence="9">ATCC MYA-4604 / CBS 118893</strain>
    </source>
</reference>
<protein>
    <recommendedName>
        <fullName evidence="10">Mid2 domain-containing protein</fullName>
    </recommendedName>
</protein>
<dbReference type="OrthoDB" id="4174095at2759"/>
<dbReference type="HOGENOM" id="CLU_891950_0_0_1"/>
<evidence type="ECO:0000256" key="2">
    <source>
        <dbReference type="ARBA" id="ARBA00022692"/>
    </source>
</evidence>
<feature type="chain" id="PRO_5003196786" description="Mid2 domain-containing protein" evidence="7">
    <location>
        <begin position="21"/>
        <end position="309"/>
    </location>
</feature>
<dbReference type="InterPro" id="IPR051694">
    <property type="entry name" value="Immunoregulatory_rcpt-like"/>
</dbReference>
<keyword evidence="9" id="KW-1185">Reference proteome</keyword>
<evidence type="ECO:0000256" key="1">
    <source>
        <dbReference type="ARBA" id="ARBA00004167"/>
    </source>
</evidence>
<gene>
    <name evidence="8" type="ORF">MGYG_01081</name>
</gene>
<dbReference type="OMA" id="PPEMHDE"/>
<feature type="compositionally biased region" description="Basic and acidic residues" evidence="5">
    <location>
        <begin position="299"/>
        <end position="309"/>
    </location>
</feature>
<dbReference type="GO" id="GO:0071944">
    <property type="term" value="C:cell periphery"/>
    <property type="evidence" value="ECO:0007669"/>
    <property type="project" value="UniProtKB-ARBA"/>
</dbReference>
<evidence type="ECO:0000313" key="8">
    <source>
        <dbReference type="EMBL" id="EFQ98043.1"/>
    </source>
</evidence>
<feature type="signal peptide" evidence="7">
    <location>
        <begin position="1"/>
        <end position="20"/>
    </location>
</feature>
<evidence type="ECO:0008006" key="10">
    <source>
        <dbReference type="Google" id="ProtNLM"/>
    </source>
</evidence>
<evidence type="ECO:0000256" key="6">
    <source>
        <dbReference type="SAM" id="Phobius"/>
    </source>
</evidence>
<dbReference type="GO" id="GO:0016020">
    <property type="term" value="C:membrane"/>
    <property type="evidence" value="ECO:0007669"/>
    <property type="project" value="UniProtKB-SubCell"/>
</dbReference>
<dbReference type="PANTHER" id="PTHR15549">
    <property type="entry name" value="PAIRED IMMUNOGLOBULIN-LIKE TYPE 2 RECEPTOR"/>
    <property type="match status" value="1"/>
</dbReference>
<dbReference type="STRING" id="535722.E5QYG7"/>
<evidence type="ECO:0000256" key="7">
    <source>
        <dbReference type="SAM" id="SignalP"/>
    </source>
</evidence>
<proteinExistence type="predicted"/>
<dbReference type="EMBL" id="DS989822">
    <property type="protein sequence ID" value="EFQ98043.1"/>
    <property type="molecule type" value="Genomic_DNA"/>
</dbReference>
<dbReference type="GeneID" id="10032319"/>
<dbReference type="RefSeq" id="XP_003176995.1">
    <property type="nucleotide sequence ID" value="XM_003176947.1"/>
</dbReference>
<keyword evidence="2 6" id="KW-0812">Transmembrane</keyword>
<evidence type="ECO:0000256" key="4">
    <source>
        <dbReference type="ARBA" id="ARBA00023136"/>
    </source>
</evidence>
<feature type="region of interest" description="Disordered" evidence="5">
    <location>
        <begin position="247"/>
        <end position="309"/>
    </location>
</feature>
<evidence type="ECO:0000256" key="3">
    <source>
        <dbReference type="ARBA" id="ARBA00022989"/>
    </source>
</evidence>
<dbReference type="PANTHER" id="PTHR15549:SF6">
    <property type="entry name" value="MID2 DOMAIN-CONTAINING PROTEIN"/>
    <property type="match status" value="1"/>
</dbReference>
<comment type="subcellular location">
    <subcellularLocation>
        <location evidence="1">Membrane</location>
        <topology evidence="1">Single-pass membrane protein</topology>
    </subcellularLocation>
</comment>
<dbReference type="Proteomes" id="UP000002669">
    <property type="component" value="Unassembled WGS sequence"/>
</dbReference>
<dbReference type="VEuPathDB" id="FungiDB:MGYG_01081"/>
<dbReference type="InParanoid" id="E5QYG7"/>
<dbReference type="AlphaFoldDB" id="E5QYG7"/>
<name>E5QYG7_ARTGP</name>
<accession>E5QYG7</accession>
<keyword evidence="4 6" id="KW-0472">Membrane</keyword>
<evidence type="ECO:0000256" key="5">
    <source>
        <dbReference type="SAM" id="MobiDB-lite"/>
    </source>
</evidence>
<evidence type="ECO:0000313" key="9">
    <source>
        <dbReference type="Proteomes" id="UP000002669"/>
    </source>
</evidence>
<keyword evidence="7" id="KW-0732">Signal</keyword>
<organism evidence="9">
    <name type="scientific">Arthroderma gypseum (strain ATCC MYA-4604 / CBS 118893)</name>
    <name type="common">Microsporum gypseum</name>
    <dbReference type="NCBI Taxonomy" id="535722"/>
    <lineage>
        <taxon>Eukaryota</taxon>
        <taxon>Fungi</taxon>
        <taxon>Dikarya</taxon>
        <taxon>Ascomycota</taxon>
        <taxon>Pezizomycotina</taxon>
        <taxon>Eurotiomycetes</taxon>
        <taxon>Eurotiomycetidae</taxon>
        <taxon>Onygenales</taxon>
        <taxon>Arthrodermataceae</taxon>
        <taxon>Nannizzia</taxon>
    </lineage>
</organism>
<dbReference type="eggNOG" id="ENOG502RVY9">
    <property type="taxonomic scope" value="Eukaryota"/>
</dbReference>
<keyword evidence="3 6" id="KW-1133">Transmembrane helix</keyword>
<sequence length="309" mass="33559">MGILPHILFLLSHSIIFSLALDCQPIRISGLSGGQPSHYHYKEEFRIRFGQWSDNEIKTCIGKANSFDMWLISEHSDCPYAWPVFENIVNLTAEYDVNVKLPISKEDLKWSPFHLDLRATADAWYEDVKLFARSNTFLVGGDEDTTSHTTITSTSTSSYTTFTTVISTSTSESSLPPTATVVVTRTLEPTATGPIPIAHGKAGLSTGAKAGIGTGVAFGSIAIAAAVYIIILLRRRQADKVIPMLSGEESNKYSPPGPPEMHDEVPGSLPVVTETNDPQKRPASEMLGSIPVGKPSGRVGEESVHYELP</sequence>
<feature type="transmembrane region" description="Helical" evidence="6">
    <location>
        <begin position="210"/>
        <end position="233"/>
    </location>
</feature>